<keyword evidence="4" id="KW-1185">Reference proteome</keyword>
<dbReference type="PROSITE" id="PS00188">
    <property type="entry name" value="BIOTIN"/>
    <property type="match status" value="1"/>
</dbReference>
<name>A0A348G1S8_9HYPH</name>
<evidence type="ECO:0000313" key="3">
    <source>
        <dbReference type="EMBL" id="BBF93511.1"/>
    </source>
</evidence>
<dbReference type="KEGG" id="blag:BLTE_21960"/>
<dbReference type="CDD" id="cd06850">
    <property type="entry name" value="biotinyl_domain"/>
    <property type="match status" value="1"/>
</dbReference>
<keyword evidence="1" id="KW-0092">Biotin</keyword>
<evidence type="ECO:0000256" key="1">
    <source>
        <dbReference type="ARBA" id="ARBA00023267"/>
    </source>
</evidence>
<dbReference type="SUPFAM" id="SSF51230">
    <property type="entry name" value="Single hybrid motif"/>
    <property type="match status" value="1"/>
</dbReference>
<dbReference type="OrthoDB" id="163546at2"/>
<reference evidence="3 4" key="1">
    <citation type="submission" date="2018-08" db="EMBL/GenBank/DDBJ databases">
        <title>Complete genome sequencing of Blastochloris tepida GI.</title>
        <authorList>
            <person name="Tsukatani Y."/>
            <person name="Mori H."/>
        </authorList>
    </citation>
    <scope>NUCLEOTIDE SEQUENCE [LARGE SCALE GENOMIC DNA]</scope>
    <source>
        <strain evidence="3 4">GI</strain>
    </source>
</reference>
<dbReference type="Pfam" id="PF00364">
    <property type="entry name" value="Biotin_lipoyl"/>
    <property type="match status" value="1"/>
</dbReference>
<dbReference type="RefSeq" id="WP_126400405.1">
    <property type="nucleotide sequence ID" value="NZ_AP018907.1"/>
</dbReference>
<dbReference type="PROSITE" id="PS50968">
    <property type="entry name" value="BIOTINYL_LIPOYL"/>
    <property type="match status" value="1"/>
</dbReference>
<dbReference type="PANTHER" id="PTHR45266:SF3">
    <property type="entry name" value="OXALOACETATE DECARBOXYLASE ALPHA CHAIN"/>
    <property type="match status" value="1"/>
</dbReference>
<evidence type="ECO:0000313" key="4">
    <source>
        <dbReference type="Proteomes" id="UP000266934"/>
    </source>
</evidence>
<dbReference type="Gene3D" id="2.40.50.100">
    <property type="match status" value="1"/>
</dbReference>
<dbReference type="PANTHER" id="PTHR45266">
    <property type="entry name" value="OXALOACETATE DECARBOXYLASE ALPHA CHAIN"/>
    <property type="match status" value="1"/>
</dbReference>
<dbReference type="InterPro" id="IPR000089">
    <property type="entry name" value="Biotin_lipoyl"/>
</dbReference>
<protein>
    <submittedName>
        <fullName evidence="3">Acetyl-CoA carboxylase biotin carboxyl carrier protein subunit</fullName>
    </submittedName>
</protein>
<dbReference type="AlphaFoldDB" id="A0A348G1S8"/>
<dbReference type="InterPro" id="IPR050709">
    <property type="entry name" value="Biotin_Carboxyl_Carrier/Decarb"/>
</dbReference>
<dbReference type="InterPro" id="IPR001882">
    <property type="entry name" value="Biotin_BS"/>
</dbReference>
<feature type="domain" description="Lipoyl-binding" evidence="2">
    <location>
        <begin position="56"/>
        <end position="135"/>
    </location>
</feature>
<dbReference type="InterPro" id="IPR011053">
    <property type="entry name" value="Single_hybrid_motif"/>
</dbReference>
<evidence type="ECO:0000259" key="2">
    <source>
        <dbReference type="PROSITE" id="PS50968"/>
    </source>
</evidence>
<dbReference type="FunFam" id="2.40.50.100:FF:000003">
    <property type="entry name" value="Acetyl-CoA carboxylase biotin carboxyl carrier protein"/>
    <property type="match status" value="1"/>
</dbReference>
<dbReference type="EMBL" id="AP018907">
    <property type="protein sequence ID" value="BBF93511.1"/>
    <property type="molecule type" value="Genomic_DNA"/>
</dbReference>
<gene>
    <name evidence="3" type="ORF">BLTE_21960</name>
</gene>
<proteinExistence type="predicted"/>
<accession>A0A348G1S8</accession>
<organism evidence="3 4">
    <name type="scientific">Blastochloris tepida</name>
    <dbReference type="NCBI Taxonomy" id="2233851"/>
    <lineage>
        <taxon>Bacteria</taxon>
        <taxon>Pseudomonadati</taxon>
        <taxon>Pseudomonadota</taxon>
        <taxon>Alphaproteobacteria</taxon>
        <taxon>Hyphomicrobiales</taxon>
        <taxon>Blastochloridaceae</taxon>
        <taxon>Blastochloris</taxon>
    </lineage>
</organism>
<sequence>MIRHLRITVDGKVYDVVVEEVTDQGATGPHTPLPTAPPAAAVAAPKAAAPAAASAATTAPVAPGAGEAQRAPLAGVVLSVAVKAGDAVAADQEICVLEAMKMKTSIFAFKAGTVTAVLVKAGDAVDSDQPLVTIA</sequence>
<dbReference type="Proteomes" id="UP000266934">
    <property type="component" value="Chromosome"/>
</dbReference>